<dbReference type="CDD" id="cd00688">
    <property type="entry name" value="ISOPREN_C2_like"/>
    <property type="match status" value="1"/>
</dbReference>
<dbReference type="Proteomes" id="UP000199679">
    <property type="component" value="Chromosome I"/>
</dbReference>
<name>A0A1H1WQG7_MUCMA</name>
<dbReference type="UniPathway" id="UPA00337"/>
<dbReference type="Pfam" id="PF13243">
    <property type="entry name" value="SQHop_cyclase_C"/>
    <property type="match status" value="1"/>
</dbReference>
<gene>
    <name evidence="2" type="ORF">SAMN05216490_2252</name>
</gene>
<dbReference type="STRING" id="652787.SAMN05216490_2252"/>
<keyword evidence="3" id="KW-1185">Reference proteome</keyword>
<dbReference type="OrthoDB" id="4673451at2"/>
<protein>
    <submittedName>
        <fullName evidence="2">Squalene-hopene/tetraprenyl-beta-curcumene cyclase</fullName>
    </submittedName>
</protein>
<dbReference type="EMBL" id="LT629740">
    <property type="protein sequence ID" value="SDS99324.1"/>
    <property type="molecule type" value="Genomic_DNA"/>
</dbReference>
<evidence type="ECO:0000313" key="2">
    <source>
        <dbReference type="EMBL" id="SDS99324.1"/>
    </source>
</evidence>
<dbReference type="InterPro" id="IPR008930">
    <property type="entry name" value="Terpenoid_cyclase/PrenylTrfase"/>
</dbReference>
<dbReference type="RefSeq" id="WP_091372431.1">
    <property type="nucleotide sequence ID" value="NZ_LT629740.1"/>
</dbReference>
<organism evidence="2 3">
    <name type="scientific">Mucilaginibacter mallensis</name>
    <dbReference type="NCBI Taxonomy" id="652787"/>
    <lineage>
        <taxon>Bacteria</taxon>
        <taxon>Pseudomonadati</taxon>
        <taxon>Bacteroidota</taxon>
        <taxon>Sphingobacteriia</taxon>
        <taxon>Sphingobacteriales</taxon>
        <taxon>Sphingobacteriaceae</taxon>
        <taxon>Mucilaginibacter</taxon>
    </lineage>
</organism>
<dbReference type="AlphaFoldDB" id="A0A1H1WQG7"/>
<sequence>MFDTASSIPATTSFSKTPKIDLPEIKNPWQALSYKGLEHLLLEYANGFAATKHVMPFPREVFQVDKDFQEGDVFQRALILDTLLDFNSGLQNQLNDIITAEANYLFNARRKTGIGGWAYFPDLRELPPDADDLAQVMQVLLRARYSQAATPYFEQALNVLLNDQANADNGWESWIIPKNNQTEEQQLQTIWVNKAWGTGSDIEVVANLVYALILFDSRRFAAAIERGLTFLLNSHKNRHYWESTWYYGDYYGTYVSLRAICAANGPENTVQGTVAFLENSRQPDGSWTERQESNPLQTALALLALSIGKKHLGLTIDEQWLQSSLNYLQQTCDANGNWPSSPFIRMPMGRPMGFVHTILTYESAAITSNYVAKACNHLCQNHINQN</sequence>
<dbReference type="InterPro" id="IPR032696">
    <property type="entry name" value="SQ_cyclase_C"/>
</dbReference>
<dbReference type="SUPFAM" id="SSF48239">
    <property type="entry name" value="Terpenoid cyclases/Protein prenyltransferases"/>
    <property type="match status" value="1"/>
</dbReference>
<evidence type="ECO:0000313" key="3">
    <source>
        <dbReference type="Proteomes" id="UP000199679"/>
    </source>
</evidence>
<reference evidence="2 3" key="1">
    <citation type="submission" date="2016-10" db="EMBL/GenBank/DDBJ databases">
        <authorList>
            <person name="de Groot N.N."/>
        </authorList>
    </citation>
    <scope>NUCLEOTIDE SEQUENCE [LARGE SCALE GENOMIC DNA]</scope>
    <source>
        <strain evidence="2 3">MP1X4</strain>
    </source>
</reference>
<feature type="domain" description="Squalene cyclase C-terminal" evidence="1">
    <location>
        <begin position="113"/>
        <end position="344"/>
    </location>
</feature>
<accession>A0A1H1WQG7</accession>
<dbReference type="Gene3D" id="1.50.10.20">
    <property type="match status" value="1"/>
</dbReference>
<evidence type="ECO:0000259" key="1">
    <source>
        <dbReference type="Pfam" id="PF13243"/>
    </source>
</evidence>
<proteinExistence type="predicted"/>